<dbReference type="InterPro" id="IPR017451">
    <property type="entry name" value="F-box-assoc_interact_dom"/>
</dbReference>
<feature type="domain" description="F-box" evidence="1">
    <location>
        <begin position="20"/>
        <end position="59"/>
    </location>
</feature>
<dbReference type="InterPro" id="IPR050796">
    <property type="entry name" value="SCF_F-box_component"/>
</dbReference>
<dbReference type="InterPro" id="IPR036047">
    <property type="entry name" value="F-box-like_dom_sf"/>
</dbReference>
<sequence length="354" mass="39644">MVRAAKRLGRRIKENPFSRLPGDTISDILLRLPAKYVLRAGAVCKAWRSVTTEPSFLAAPARLQPAQVVLYTYMDAGRLLHYPRMGSLLLLASCNGVLLFRKSEGCFLLCNPTTRQWAELPQLAREVRVLRGAQYQYAFYSHQPSGEFRLLFHCRSSWFILSTGAAEPRQVNMLAETSLTNSLVTAPPAALNGRLHWPPSQTTATEMPVFDTLSETFHRMVGPPTATAGMSKLFDMEGLLGAADFGDEKHIDLWFLEDYNAGRWERRHRVATAWQPTVHREPPRAASDLVCNVVLGSHIWFAVYNVRARTARTVNLTAPNMLMVSRHVFSESLVRHSSFAARSAADLGVTFSWG</sequence>
<dbReference type="PANTHER" id="PTHR31672">
    <property type="entry name" value="BNACNNG10540D PROTEIN"/>
    <property type="match status" value="1"/>
</dbReference>
<dbReference type="Pfam" id="PF08268">
    <property type="entry name" value="FBA_3"/>
    <property type="match status" value="1"/>
</dbReference>
<dbReference type="Gramene" id="PUZ73434">
    <property type="protein sequence ID" value="PUZ73434"/>
    <property type="gene ID" value="GQ55_2G473600"/>
</dbReference>
<evidence type="ECO:0000313" key="3">
    <source>
        <dbReference type="Proteomes" id="UP000244336"/>
    </source>
</evidence>
<dbReference type="OrthoDB" id="681455at2759"/>
<dbReference type="SMART" id="SM00256">
    <property type="entry name" value="FBOX"/>
    <property type="match status" value="1"/>
</dbReference>
<organism evidence="2 3">
    <name type="scientific">Panicum hallii var. hallii</name>
    <dbReference type="NCBI Taxonomy" id="1504633"/>
    <lineage>
        <taxon>Eukaryota</taxon>
        <taxon>Viridiplantae</taxon>
        <taxon>Streptophyta</taxon>
        <taxon>Embryophyta</taxon>
        <taxon>Tracheophyta</taxon>
        <taxon>Spermatophyta</taxon>
        <taxon>Magnoliopsida</taxon>
        <taxon>Liliopsida</taxon>
        <taxon>Poales</taxon>
        <taxon>Poaceae</taxon>
        <taxon>PACMAD clade</taxon>
        <taxon>Panicoideae</taxon>
        <taxon>Panicodae</taxon>
        <taxon>Paniceae</taxon>
        <taxon>Panicinae</taxon>
        <taxon>Panicum</taxon>
        <taxon>Panicum sect. Panicum</taxon>
    </lineage>
</organism>
<accession>A0A2T7F026</accession>
<protein>
    <recommendedName>
        <fullName evidence="1">F-box domain-containing protein</fullName>
    </recommendedName>
</protein>
<dbReference type="Pfam" id="PF00646">
    <property type="entry name" value="F-box"/>
    <property type="match status" value="1"/>
</dbReference>
<dbReference type="InterPro" id="IPR013187">
    <property type="entry name" value="F-box-assoc_dom_typ3"/>
</dbReference>
<dbReference type="SUPFAM" id="SSF81383">
    <property type="entry name" value="F-box domain"/>
    <property type="match status" value="1"/>
</dbReference>
<name>A0A2T7F026_9POAL</name>
<dbReference type="InterPro" id="IPR001810">
    <property type="entry name" value="F-box_dom"/>
</dbReference>
<gene>
    <name evidence="2" type="ORF">GQ55_2G473600</name>
</gene>
<dbReference type="Gene3D" id="1.20.1280.50">
    <property type="match status" value="1"/>
</dbReference>
<proteinExistence type="predicted"/>
<dbReference type="EMBL" id="CM009750">
    <property type="protein sequence ID" value="PUZ73434.1"/>
    <property type="molecule type" value="Genomic_DNA"/>
</dbReference>
<dbReference type="Proteomes" id="UP000244336">
    <property type="component" value="Chromosome 2"/>
</dbReference>
<dbReference type="AlphaFoldDB" id="A0A2T7F026"/>
<evidence type="ECO:0000259" key="1">
    <source>
        <dbReference type="SMART" id="SM00256"/>
    </source>
</evidence>
<dbReference type="NCBIfam" id="TIGR01640">
    <property type="entry name" value="F_box_assoc_1"/>
    <property type="match status" value="1"/>
</dbReference>
<evidence type="ECO:0000313" key="2">
    <source>
        <dbReference type="EMBL" id="PUZ73434.1"/>
    </source>
</evidence>
<keyword evidence="3" id="KW-1185">Reference proteome</keyword>
<dbReference type="PANTHER" id="PTHR31672:SF2">
    <property type="entry name" value="F-BOX DOMAIN-CONTAINING PROTEIN"/>
    <property type="match status" value="1"/>
</dbReference>
<reference evidence="2 3" key="1">
    <citation type="submission" date="2018-04" db="EMBL/GenBank/DDBJ databases">
        <title>WGS assembly of Panicum hallii var. hallii HAL2.</title>
        <authorList>
            <person name="Lovell J."/>
            <person name="Jenkins J."/>
            <person name="Lowry D."/>
            <person name="Mamidi S."/>
            <person name="Sreedasyam A."/>
            <person name="Weng X."/>
            <person name="Barry K."/>
            <person name="Bonette J."/>
            <person name="Campitelli B."/>
            <person name="Daum C."/>
            <person name="Gordon S."/>
            <person name="Gould B."/>
            <person name="Lipzen A."/>
            <person name="MacQueen A."/>
            <person name="Palacio-Mejia J."/>
            <person name="Plott C."/>
            <person name="Shakirov E."/>
            <person name="Shu S."/>
            <person name="Yoshinaga Y."/>
            <person name="Zane M."/>
            <person name="Rokhsar D."/>
            <person name="Grimwood J."/>
            <person name="Schmutz J."/>
            <person name="Juenger T."/>
        </authorList>
    </citation>
    <scope>NUCLEOTIDE SEQUENCE [LARGE SCALE GENOMIC DNA]</scope>
    <source>
        <strain evidence="3">cv. HAL2</strain>
    </source>
</reference>